<proteinExistence type="predicted"/>
<feature type="compositionally biased region" description="Pro residues" evidence="2">
    <location>
        <begin position="174"/>
        <end position="183"/>
    </location>
</feature>
<dbReference type="Pfam" id="PF01391">
    <property type="entry name" value="Collagen"/>
    <property type="match status" value="2"/>
</dbReference>
<evidence type="ECO:0000256" key="2">
    <source>
        <dbReference type="SAM" id="MobiDB-lite"/>
    </source>
</evidence>
<evidence type="ECO:0000256" key="3">
    <source>
        <dbReference type="SAM" id="Phobius"/>
    </source>
</evidence>
<sequence length="378" mass="38766">MKVAHSAATPAAASRICIKPVLFDGSVDDRKESIYQYVICFCSIISIISLLILCSVVPSMYNYVSNVSEFGRKDFSNCETASMDIQKEMNQIQERFKVENRTKRHSNYGGYNPTMLAANAPVFQECPACCIPGDRGPTGDSGLPGMPGNPGPDGAPGRPGTTPNASCIPERIFEPPPCLPCPQGPRGVPGHPGFPGDPGDPGISGAPGPDGDFGKKGDDGPQGEPGEPGPVGPPGDQGLTPESRLTPGPPGDPGEPGPWGPPGHPGSPGENGMPGMQGEKGYPGPPGRSGPIGPSGQPGPQGEPGPIGTPGTCVCQDTEVVVADQAGQNPAPQPYSTSAPSSSYGNEEAPTIGRHSQGGYDASVPGEQETNSRSGYYN</sequence>
<feature type="compositionally biased region" description="Pro residues" evidence="2">
    <location>
        <begin position="247"/>
        <end position="265"/>
    </location>
</feature>
<protein>
    <submittedName>
        <fullName evidence="6">Nematode cuticle collagen N-terminal domain-containing protein</fullName>
    </submittedName>
</protein>
<dbReference type="Gene3D" id="1.20.5.320">
    <property type="entry name" value="6-Phosphogluconate Dehydrogenase, domain 3"/>
    <property type="match status" value="1"/>
</dbReference>
<organism evidence="5 6">
    <name type="scientific">Panagrolaimus superbus</name>
    <dbReference type="NCBI Taxonomy" id="310955"/>
    <lineage>
        <taxon>Eukaryota</taxon>
        <taxon>Metazoa</taxon>
        <taxon>Ecdysozoa</taxon>
        <taxon>Nematoda</taxon>
        <taxon>Chromadorea</taxon>
        <taxon>Rhabditida</taxon>
        <taxon>Tylenchina</taxon>
        <taxon>Panagrolaimomorpha</taxon>
        <taxon>Panagrolaimoidea</taxon>
        <taxon>Panagrolaimidae</taxon>
        <taxon>Panagrolaimus</taxon>
    </lineage>
</organism>
<reference evidence="6" key="1">
    <citation type="submission" date="2022-11" db="UniProtKB">
        <authorList>
            <consortium name="WormBaseParasite"/>
        </authorList>
    </citation>
    <scope>IDENTIFICATION</scope>
</reference>
<dbReference type="PANTHER" id="PTHR24637">
    <property type="entry name" value="COLLAGEN"/>
    <property type="match status" value="1"/>
</dbReference>
<keyword evidence="3" id="KW-0472">Membrane</keyword>
<dbReference type="GO" id="GO:0042302">
    <property type="term" value="F:structural constituent of cuticle"/>
    <property type="evidence" value="ECO:0007669"/>
    <property type="project" value="InterPro"/>
</dbReference>
<feature type="domain" description="Nematode cuticle collagen N-terminal" evidence="4">
    <location>
        <begin position="37"/>
        <end position="89"/>
    </location>
</feature>
<keyword evidence="1" id="KW-0677">Repeat</keyword>
<feature type="compositionally biased region" description="Polar residues" evidence="2">
    <location>
        <begin position="368"/>
        <end position="378"/>
    </location>
</feature>
<dbReference type="PANTHER" id="PTHR24637:SF421">
    <property type="entry name" value="CUTICLE COLLAGEN DPY-2"/>
    <property type="match status" value="1"/>
</dbReference>
<feature type="compositionally biased region" description="Low complexity" evidence="2">
    <location>
        <begin position="289"/>
        <end position="312"/>
    </location>
</feature>
<feature type="transmembrane region" description="Helical" evidence="3">
    <location>
        <begin position="34"/>
        <end position="57"/>
    </location>
</feature>
<dbReference type="InterPro" id="IPR002486">
    <property type="entry name" value="Col_cuticle_N"/>
</dbReference>
<evidence type="ECO:0000313" key="5">
    <source>
        <dbReference type="Proteomes" id="UP000887577"/>
    </source>
</evidence>
<dbReference type="Proteomes" id="UP000887577">
    <property type="component" value="Unplaced"/>
</dbReference>
<dbReference type="Pfam" id="PF01484">
    <property type="entry name" value="Col_cuticle_N"/>
    <property type="match status" value="1"/>
</dbReference>
<name>A0A914Z371_9BILA</name>
<evidence type="ECO:0000256" key="1">
    <source>
        <dbReference type="ARBA" id="ARBA00022737"/>
    </source>
</evidence>
<keyword evidence="3" id="KW-1133">Transmembrane helix</keyword>
<dbReference type="SMART" id="SM01088">
    <property type="entry name" value="Col_cuticle_N"/>
    <property type="match status" value="1"/>
</dbReference>
<feature type="region of interest" description="Disordered" evidence="2">
    <location>
        <begin position="137"/>
        <end position="378"/>
    </location>
</feature>
<dbReference type="AlphaFoldDB" id="A0A914Z371"/>
<accession>A0A914Z371</accession>
<evidence type="ECO:0000259" key="4">
    <source>
        <dbReference type="SMART" id="SM01088"/>
    </source>
</evidence>
<dbReference type="InterPro" id="IPR008160">
    <property type="entry name" value="Collagen"/>
</dbReference>
<evidence type="ECO:0000313" key="6">
    <source>
        <dbReference type="WBParaSite" id="PSU_v2.g6805.t1"/>
    </source>
</evidence>
<feature type="compositionally biased region" description="Low complexity" evidence="2">
    <location>
        <begin position="200"/>
        <end position="210"/>
    </location>
</feature>
<feature type="compositionally biased region" description="Polar residues" evidence="2">
    <location>
        <begin position="326"/>
        <end position="345"/>
    </location>
</feature>
<keyword evidence="3" id="KW-0812">Transmembrane</keyword>
<keyword evidence="5" id="KW-1185">Reference proteome</keyword>
<dbReference type="WBParaSite" id="PSU_v2.g6805.t1">
    <property type="protein sequence ID" value="PSU_v2.g6805.t1"/>
    <property type="gene ID" value="PSU_v2.g6805"/>
</dbReference>